<dbReference type="Proteomes" id="UP001190700">
    <property type="component" value="Unassembled WGS sequence"/>
</dbReference>
<sequence length="443" mass="46936">MSAANTRARRRLLLDSDIDASIRLLPAVRDSPTPSTPPIPVPATPHADDSVGVLQARQLFKENVAKAQELPDVSDIVKTDSTAEHFLLRTDLVSDGDGRRALLDLSKGCVPPGVRQTLQEEHSQLRYPARVDPRPLLAREQRLVRDNRSEDWTPTEMSRKYKLFERLDPDFYAAAELGVAAGPNVAGAAYSGTDETVLEVLGMLTTRLEKIEAVIKMQKAGGKEYHGYKECPYGGKSAADDGSEAFAAAVAEYGAPAVLAGGESDEIGVSAYGFAVPDSGSGVLSALEGLTSQVRAMEEKVGVHLSQISLAEDGDVLEHHAPVGAPSANAVASEVPRQVVPHGGGASAGGALATGGYMAQWRVPTEEFPGGVDIIPVRPYVPTVPLEPLISAVTCSFQPASDSFVEPAEAVGHCSIDEYLADSEADEIEQSEIQKSFVGASED</sequence>
<feature type="compositionally biased region" description="Pro residues" evidence="1">
    <location>
        <begin position="34"/>
        <end position="43"/>
    </location>
</feature>
<gene>
    <name evidence="2" type="ORF">CYMTET_54726</name>
</gene>
<feature type="region of interest" description="Disordered" evidence="1">
    <location>
        <begin position="28"/>
        <end position="48"/>
    </location>
</feature>
<reference evidence="2 3" key="1">
    <citation type="journal article" date="2015" name="Genome Biol. Evol.">
        <title>Comparative Genomics of a Bacterivorous Green Alga Reveals Evolutionary Causalities and Consequences of Phago-Mixotrophic Mode of Nutrition.</title>
        <authorList>
            <person name="Burns J.A."/>
            <person name="Paasch A."/>
            <person name="Narechania A."/>
            <person name="Kim E."/>
        </authorList>
    </citation>
    <scope>NUCLEOTIDE SEQUENCE [LARGE SCALE GENOMIC DNA]</scope>
    <source>
        <strain evidence="2 3">PLY_AMNH</strain>
    </source>
</reference>
<dbReference type="AlphaFoldDB" id="A0AAE0BG45"/>
<evidence type="ECO:0000313" key="3">
    <source>
        <dbReference type="Proteomes" id="UP001190700"/>
    </source>
</evidence>
<protein>
    <submittedName>
        <fullName evidence="2">Uncharacterized protein</fullName>
    </submittedName>
</protein>
<accession>A0AAE0BG45</accession>
<organism evidence="2 3">
    <name type="scientific">Cymbomonas tetramitiformis</name>
    <dbReference type="NCBI Taxonomy" id="36881"/>
    <lineage>
        <taxon>Eukaryota</taxon>
        <taxon>Viridiplantae</taxon>
        <taxon>Chlorophyta</taxon>
        <taxon>Pyramimonadophyceae</taxon>
        <taxon>Pyramimonadales</taxon>
        <taxon>Pyramimonadaceae</taxon>
        <taxon>Cymbomonas</taxon>
    </lineage>
</organism>
<evidence type="ECO:0000313" key="2">
    <source>
        <dbReference type="EMBL" id="KAK3235054.1"/>
    </source>
</evidence>
<proteinExistence type="predicted"/>
<evidence type="ECO:0000256" key="1">
    <source>
        <dbReference type="SAM" id="MobiDB-lite"/>
    </source>
</evidence>
<dbReference type="EMBL" id="LGRX02035381">
    <property type="protein sequence ID" value="KAK3235054.1"/>
    <property type="molecule type" value="Genomic_DNA"/>
</dbReference>
<comment type="caution">
    <text evidence="2">The sequence shown here is derived from an EMBL/GenBank/DDBJ whole genome shotgun (WGS) entry which is preliminary data.</text>
</comment>
<name>A0AAE0BG45_9CHLO</name>
<keyword evidence="3" id="KW-1185">Reference proteome</keyword>